<comment type="subcellular location">
    <subcellularLocation>
        <location evidence="1">Membrane</location>
        <topology evidence="1">Multi-pass membrane protein</topology>
    </subcellularLocation>
</comment>
<feature type="transmembrane region" description="Helical" evidence="5">
    <location>
        <begin position="204"/>
        <end position="223"/>
    </location>
</feature>
<sequence>MADWAESSGKTRRLLKIYLSREGNGRYSWRLGIGAALAIGAPLAVGICLNRTAAGAVAAVAAWLAYLTVPSGDTRSRAGTLASAALCNSVATMIGALTASRPDLTAIAMALLALLVPLSAVGTIPLICLVLGTDQGHGVDPVMHYWLFLLGPVWAAVLLFIPFFGGPHAPNTARAPRRSIKAWLSSNATSLRVSAMQGTPQFRFALRLAVCFVLAFCMVRLFAPAHADWALIGIVTTMRPSWRLTTRRVIKRMGGQILGAAMAAALLASLQGSPEVIVIIVIALCGTLARPTRSVNYGFWPVFDVPAMLLLLSLESPMSWVDALERVGNNAAGALIAIGATAVLWPDREERKIIERFAALRASCADFLDEMTTCTEAGLASPTARTRRALTLAAAIADLELARQRLSEQRVYHADLPAVIEAATEEAKRLCSIIDLDGERDTAIPRCQCLRALSGLLREVGNEDELTRAPLAQLCQQADEQAVRCAQNDWHGATHDAVVSLLHHTSRATQISRDTRRSSRMIRARA</sequence>
<evidence type="ECO:0000256" key="5">
    <source>
        <dbReference type="SAM" id="Phobius"/>
    </source>
</evidence>
<evidence type="ECO:0000259" key="6">
    <source>
        <dbReference type="Pfam" id="PF13515"/>
    </source>
</evidence>
<evidence type="ECO:0000256" key="3">
    <source>
        <dbReference type="ARBA" id="ARBA00022989"/>
    </source>
</evidence>
<keyword evidence="2 5" id="KW-0812">Transmembrane</keyword>
<proteinExistence type="predicted"/>
<dbReference type="InterPro" id="IPR049453">
    <property type="entry name" value="Memb_transporter_dom"/>
</dbReference>
<evidence type="ECO:0000313" key="8">
    <source>
        <dbReference type="Proteomes" id="UP000217446"/>
    </source>
</evidence>
<dbReference type="GO" id="GO:0016020">
    <property type="term" value="C:membrane"/>
    <property type="evidence" value="ECO:0007669"/>
    <property type="project" value="UniProtKB-SubCell"/>
</dbReference>
<feature type="transmembrane region" description="Helical" evidence="5">
    <location>
        <begin position="27"/>
        <end position="45"/>
    </location>
</feature>
<feature type="domain" description="Integral membrane bound transporter" evidence="6">
    <location>
        <begin position="214"/>
        <end position="338"/>
    </location>
</feature>
<dbReference type="Pfam" id="PF13515">
    <property type="entry name" value="FUSC_2"/>
    <property type="match status" value="1"/>
</dbReference>
<evidence type="ECO:0000256" key="4">
    <source>
        <dbReference type="ARBA" id="ARBA00023136"/>
    </source>
</evidence>
<keyword evidence="4 5" id="KW-0472">Membrane</keyword>
<feature type="transmembrane region" description="Helical" evidence="5">
    <location>
        <begin position="144"/>
        <end position="164"/>
    </location>
</feature>
<keyword evidence="8" id="KW-1185">Reference proteome</keyword>
<feature type="transmembrane region" description="Helical" evidence="5">
    <location>
        <begin position="257"/>
        <end position="289"/>
    </location>
</feature>
<accession>A0A250VVE4</accession>
<feature type="transmembrane region" description="Helical" evidence="5">
    <location>
        <begin position="106"/>
        <end position="132"/>
    </location>
</feature>
<dbReference type="STRING" id="1963.AQJ27_48155"/>
<comment type="caution">
    <text evidence="7">The sequence shown here is derived from an EMBL/GenBank/DDBJ whole genome shotgun (WGS) entry which is preliminary data.</text>
</comment>
<dbReference type="EMBL" id="BDQI01000042">
    <property type="protein sequence ID" value="GAX57930.1"/>
    <property type="molecule type" value="Genomic_DNA"/>
</dbReference>
<evidence type="ECO:0000313" key="7">
    <source>
        <dbReference type="EMBL" id="GAX57930.1"/>
    </source>
</evidence>
<reference evidence="8" key="1">
    <citation type="submission" date="2017-05" db="EMBL/GenBank/DDBJ databases">
        <title>Streptomyces olivochromogenes NBRC 3561 whole genome shotgun sequence.</title>
        <authorList>
            <person name="Dohra H."/>
            <person name="Kodani S."/>
        </authorList>
    </citation>
    <scope>NUCLEOTIDE SEQUENCE [LARGE SCALE GENOMIC DNA]</scope>
    <source>
        <strain evidence="8">NBRC 3561</strain>
    </source>
</reference>
<name>A0A250VVE4_STROL</name>
<evidence type="ECO:0000256" key="2">
    <source>
        <dbReference type="ARBA" id="ARBA00022692"/>
    </source>
</evidence>
<dbReference type="RefSeq" id="WP_067384671.1">
    <property type="nucleotide sequence ID" value="NZ_BDQI01000042.1"/>
</dbReference>
<organism evidence="7 8">
    <name type="scientific">Streptomyces olivochromogenes</name>
    <dbReference type="NCBI Taxonomy" id="1963"/>
    <lineage>
        <taxon>Bacteria</taxon>
        <taxon>Bacillati</taxon>
        <taxon>Actinomycetota</taxon>
        <taxon>Actinomycetes</taxon>
        <taxon>Kitasatosporales</taxon>
        <taxon>Streptomycetaceae</taxon>
        <taxon>Streptomyces</taxon>
    </lineage>
</organism>
<protein>
    <submittedName>
        <fullName evidence="7">FUSC family protein</fullName>
    </submittedName>
</protein>
<feature type="transmembrane region" description="Helical" evidence="5">
    <location>
        <begin position="295"/>
        <end position="315"/>
    </location>
</feature>
<feature type="transmembrane region" description="Helical" evidence="5">
    <location>
        <begin position="327"/>
        <end position="345"/>
    </location>
</feature>
<dbReference type="AlphaFoldDB" id="A0A250VVE4"/>
<dbReference type="Proteomes" id="UP000217446">
    <property type="component" value="Unassembled WGS sequence"/>
</dbReference>
<evidence type="ECO:0000256" key="1">
    <source>
        <dbReference type="ARBA" id="ARBA00004141"/>
    </source>
</evidence>
<keyword evidence="3 5" id="KW-1133">Transmembrane helix</keyword>
<gene>
    <name evidence="7" type="ORF">SO3561_09501</name>
</gene>